<dbReference type="PANTHER" id="PTHR43031">
    <property type="entry name" value="FAD-DEPENDENT OXIDOREDUCTASE"/>
    <property type="match status" value="1"/>
</dbReference>
<sequence length="138" mass="15525">MKNYKKILTNTLYWIALVGLFFWFAYTKGWILADFRSVDAQTAITMIENDDNITLLDVRTVPEYKEGHLVDATLIPLQQLNTHIDKLSNKKDTKIVVYCQSGNRSVAASRILEKHGFTPINVKGGIIALKSAGAQIIK</sequence>
<feature type="transmembrane region" description="Helical" evidence="1">
    <location>
        <begin position="12"/>
        <end position="33"/>
    </location>
</feature>
<reference evidence="3" key="1">
    <citation type="submission" date="2023-01" db="EMBL/GenBank/DDBJ databases">
        <title>Sulfurovum sp. zt1-1 genome assembly.</title>
        <authorList>
            <person name="Wang J."/>
        </authorList>
    </citation>
    <scope>NUCLEOTIDE SEQUENCE</scope>
    <source>
        <strain evidence="3">Zt1-1</strain>
    </source>
</reference>
<dbReference type="CDD" id="cd00158">
    <property type="entry name" value="RHOD"/>
    <property type="match status" value="1"/>
</dbReference>
<dbReference type="EMBL" id="JAQIBD010000001">
    <property type="protein sequence ID" value="MDM5271498.1"/>
    <property type="molecule type" value="Genomic_DNA"/>
</dbReference>
<dbReference type="PROSITE" id="PS50206">
    <property type="entry name" value="RHODANESE_3"/>
    <property type="match status" value="1"/>
</dbReference>
<proteinExistence type="predicted"/>
<keyword evidence="4" id="KW-1185">Reference proteome</keyword>
<comment type="caution">
    <text evidence="3">The sequence shown here is derived from an EMBL/GenBank/DDBJ whole genome shotgun (WGS) entry which is preliminary data.</text>
</comment>
<dbReference type="Pfam" id="PF00581">
    <property type="entry name" value="Rhodanese"/>
    <property type="match status" value="1"/>
</dbReference>
<feature type="domain" description="Rhodanese" evidence="2">
    <location>
        <begin position="49"/>
        <end position="138"/>
    </location>
</feature>
<keyword evidence="1" id="KW-0472">Membrane</keyword>
<dbReference type="Proteomes" id="UP001169069">
    <property type="component" value="Unassembled WGS sequence"/>
</dbReference>
<organism evidence="3 4">
    <name type="scientific">Sulfurovum zhangzhouensis</name>
    <dbReference type="NCBI Taxonomy" id="3019067"/>
    <lineage>
        <taxon>Bacteria</taxon>
        <taxon>Pseudomonadati</taxon>
        <taxon>Campylobacterota</taxon>
        <taxon>Epsilonproteobacteria</taxon>
        <taxon>Campylobacterales</taxon>
        <taxon>Sulfurovaceae</taxon>
        <taxon>Sulfurovum</taxon>
    </lineage>
</organism>
<evidence type="ECO:0000259" key="2">
    <source>
        <dbReference type="PROSITE" id="PS50206"/>
    </source>
</evidence>
<keyword evidence="1" id="KW-0812">Transmembrane</keyword>
<accession>A0ABT7QXH8</accession>
<dbReference type="Gene3D" id="3.40.250.10">
    <property type="entry name" value="Rhodanese-like domain"/>
    <property type="match status" value="1"/>
</dbReference>
<evidence type="ECO:0000313" key="4">
    <source>
        <dbReference type="Proteomes" id="UP001169069"/>
    </source>
</evidence>
<dbReference type="SUPFAM" id="SSF52821">
    <property type="entry name" value="Rhodanese/Cell cycle control phosphatase"/>
    <property type="match status" value="1"/>
</dbReference>
<dbReference type="InterPro" id="IPR050229">
    <property type="entry name" value="GlpE_sulfurtransferase"/>
</dbReference>
<dbReference type="RefSeq" id="WP_289412976.1">
    <property type="nucleotide sequence ID" value="NZ_JAQIBD010000001.1"/>
</dbReference>
<dbReference type="SMART" id="SM00450">
    <property type="entry name" value="RHOD"/>
    <property type="match status" value="1"/>
</dbReference>
<gene>
    <name evidence="3" type="ORF">PGH07_04855</name>
</gene>
<evidence type="ECO:0000256" key="1">
    <source>
        <dbReference type="SAM" id="Phobius"/>
    </source>
</evidence>
<dbReference type="InterPro" id="IPR036873">
    <property type="entry name" value="Rhodanese-like_dom_sf"/>
</dbReference>
<name>A0ABT7QXH8_9BACT</name>
<dbReference type="PANTHER" id="PTHR43031:SF1">
    <property type="entry name" value="PYRIDINE NUCLEOTIDE-DISULPHIDE OXIDOREDUCTASE"/>
    <property type="match status" value="1"/>
</dbReference>
<keyword evidence="1" id="KW-1133">Transmembrane helix</keyword>
<protein>
    <submittedName>
        <fullName evidence="3">Rhodanese-like domain-containing protein</fullName>
    </submittedName>
</protein>
<dbReference type="InterPro" id="IPR001763">
    <property type="entry name" value="Rhodanese-like_dom"/>
</dbReference>
<evidence type="ECO:0000313" key="3">
    <source>
        <dbReference type="EMBL" id="MDM5271498.1"/>
    </source>
</evidence>